<dbReference type="AlphaFoldDB" id="I3YSL2"/>
<accession>I3YSL2</accession>
<dbReference type="EMBL" id="CP003280">
    <property type="protein sequence ID" value="AFL79980.1"/>
    <property type="molecule type" value="Genomic_DNA"/>
</dbReference>
<gene>
    <name evidence="6" type="ordered locus">Aeqsu_0468</name>
</gene>
<evidence type="ECO:0000313" key="7">
    <source>
        <dbReference type="Proteomes" id="UP000006049"/>
    </source>
</evidence>
<keyword evidence="3" id="KW-0408">Iron</keyword>
<dbReference type="InterPro" id="IPR018967">
    <property type="entry name" value="FeS-contain_CDGSH-typ"/>
</dbReference>
<keyword evidence="7" id="KW-1185">Reference proteome</keyword>
<dbReference type="InterPro" id="IPR010693">
    <property type="entry name" value="Divergent_4Fe-4S_mono-cluster"/>
</dbReference>
<dbReference type="GO" id="GO:0046872">
    <property type="term" value="F:metal ion binding"/>
    <property type="evidence" value="ECO:0007669"/>
    <property type="project" value="UniProtKB-KW"/>
</dbReference>
<keyword evidence="1" id="KW-0001">2Fe-2S</keyword>
<dbReference type="GO" id="GO:0051537">
    <property type="term" value="F:2 iron, 2 sulfur cluster binding"/>
    <property type="evidence" value="ECO:0007669"/>
    <property type="project" value="UniProtKB-KW"/>
</dbReference>
<dbReference type="Proteomes" id="UP000006049">
    <property type="component" value="Chromosome"/>
</dbReference>
<evidence type="ECO:0000259" key="5">
    <source>
        <dbReference type="SMART" id="SM00704"/>
    </source>
</evidence>
<reference evidence="6 7" key="1">
    <citation type="submission" date="2012-06" db="EMBL/GenBank/DDBJ databases">
        <title>The complete genome of Aequorivita sublithincola DSM 14238.</title>
        <authorList>
            <consortium name="US DOE Joint Genome Institute (JGI-PGF)"/>
            <person name="Lucas S."/>
            <person name="Copeland A."/>
            <person name="Lapidus A."/>
            <person name="Goodwin L."/>
            <person name="Pitluck S."/>
            <person name="Peters L."/>
            <person name="Munk A.C.C."/>
            <person name="Kyrpides N."/>
            <person name="Mavromatis K."/>
            <person name="Pagani I."/>
            <person name="Ivanova N."/>
            <person name="Ovchinnikova G."/>
            <person name="Zeytun A."/>
            <person name="Detter J.C."/>
            <person name="Han C."/>
            <person name="Land M."/>
            <person name="Hauser L."/>
            <person name="Markowitz V."/>
            <person name="Cheng J.-F."/>
            <person name="Hugenholtz P."/>
            <person name="Woyke T."/>
            <person name="Wu D."/>
            <person name="Tindall B."/>
            <person name="Faehnrich R."/>
            <person name="Brambilla E."/>
            <person name="Klenk H.-P."/>
            <person name="Eisen J.A."/>
        </authorList>
    </citation>
    <scope>NUCLEOTIDE SEQUENCE [LARGE SCALE GENOMIC DNA]</scope>
    <source>
        <strain evidence="7">DSM 14238 / LMG 21431 / ACAM 643 / 9-3</strain>
    </source>
</reference>
<proteinExistence type="predicted"/>
<evidence type="ECO:0000256" key="2">
    <source>
        <dbReference type="ARBA" id="ARBA00022723"/>
    </source>
</evidence>
<sequence>MEKAIKYTNGELTAVWKPTLSIHSANCVHGLPEVFKPKEKPWIQTENSSTEKIIKTVGNCHSGALSYFMNATGNVENPSENSAENTKVEIVKNGPLMVYSTLSVTYDHGYEEQKSKVTAFCRCGDSAKKPFCDGAHKQHSWE</sequence>
<dbReference type="eggNOG" id="COG3369">
    <property type="taxonomic scope" value="Bacteria"/>
</dbReference>
<protein>
    <recommendedName>
        <fullName evidence="5">Iron-binding zinc finger CDGSH type domain-containing protein</fullName>
    </recommendedName>
</protein>
<dbReference type="Gene3D" id="3.40.5.90">
    <property type="entry name" value="CDGSH iron-sulfur domain, mitoNEET-type"/>
    <property type="match status" value="1"/>
</dbReference>
<dbReference type="Pfam" id="PF09360">
    <property type="entry name" value="zf-CDGSH"/>
    <property type="match status" value="1"/>
</dbReference>
<evidence type="ECO:0000256" key="1">
    <source>
        <dbReference type="ARBA" id="ARBA00022714"/>
    </source>
</evidence>
<keyword evidence="2" id="KW-0479">Metal-binding</keyword>
<dbReference type="Pfam" id="PF06902">
    <property type="entry name" value="Fer4_19"/>
    <property type="match status" value="1"/>
</dbReference>
<dbReference type="RefSeq" id="WP_014781238.1">
    <property type="nucleotide sequence ID" value="NC_018013.1"/>
</dbReference>
<evidence type="ECO:0000256" key="4">
    <source>
        <dbReference type="ARBA" id="ARBA00023014"/>
    </source>
</evidence>
<organism evidence="6 7">
    <name type="scientific">Aequorivita sublithincola (strain DSM 14238 / LMG 21431 / ACAM 643 / 9-3)</name>
    <dbReference type="NCBI Taxonomy" id="746697"/>
    <lineage>
        <taxon>Bacteria</taxon>
        <taxon>Pseudomonadati</taxon>
        <taxon>Bacteroidota</taxon>
        <taxon>Flavobacteriia</taxon>
        <taxon>Flavobacteriales</taxon>
        <taxon>Flavobacteriaceae</taxon>
        <taxon>Aequorivita</taxon>
    </lineage>
</organism>
<dbReference type="eggNOG" id="COG3592">
    <property type="taxonomic scope" value="Bacteria"/>
</dbReference>
<evidence type="ECO:0000313" key="6">
    <source>
        <dbReference type="EMBL" id="AFL79980.1"/>
    </source>
</evidence>
<dbReference type="SMART" id="SM00704">
    <property type="entry name" value="ZnF_CDGSH"/>
    <property type="match status" value="1"/>
</dbReference>
<dbReference type="PATRIC" id="fig|746697.3.peg.469"/>
<evidence type="ECO:0000256" key="3">
    <source>
        <dbReference type="ARBA" id="ARBA00023004"/>
    </source>
</evidence>
<dbReference type="InterPro" id="IPR042216">
    <property type="entry name" value="MitoNEET_CISD"/>
</dbReference>
<dbReference type="GO" id="GO:0005737">
    <property type="term" value="C:cytoplasm"/>
    <property type="evidence" value="ECO:0007669"/>
    <property type="project" value="UniProtKB-ARBA"/>
</dbReference>
<feature type="domain" description="Iron-binding zinc finger CDGSH type" evidence="5">
    <location>
        <begin position="108"/>
        <end position="142"/>
    </location>
</feature>
<name>I3YSL2_AEQSU</name>
<dbReference type="HOGENOM" id="CLU_142134_0_0_10"/>
<dbReference type="KEGG" id="asl:Aeqsu_0468"/>
<dbReference type="STRING" id="746697.Aeqsu_0468"/>
<dbReference type="OrthoDB" id="9795032at2"/>
<keyword evidence="4" id="KW-0411">Iron-sulfur</keyword>